<feature type="chain" id="PRO_5022995334" evidence="1">
    <location>
        <begin position="30"/>
        <end position="150"/>
    </location>
</feature>
<evidence type="ECO:0000313" key="3">
    <source>
        <dbReference type="Proteomes" id="UP000321933"/>
    </source>
</evidence>
<feature type="signal peptide" evidence="1">
    <location>
        <begin position="1"/>
        <end position="29"/>
    </location>
</feature>
<dbReference type="InterPro" id="IPR008993">
    <property type="entry name" value="TIMP-like_OB-fold"/>
</dbReference>
<gene>
    <name evidence="2" type="ORF">FVW59_04305</name>
</gene>
<keyword evidence="1" id="KW-0732">Signal</keyword>
<dbReference type="EMBL" id="VRYZ01000002">
    <property type="protein sequence ID" value="TXS93090.1"/>
    <property type="molecule type" value="Genomic_DNA"/>
</dbReference>
<dbReference type="RefSeq" id="WP_148063025.1">
    <property type="nucleotide sequence ID" value="NZ_VRYZ01000002.1"/>
</dbReference>
<name>A0A5C8ZZY9_9GAMM</name>
<accession>A0A5C8ZZY9</accession>
<evidence type="ECO:0000313" key="2">
    <source>
        <dbReference type="EMBL" id="TXS93090.1"/>
    </source>
</evidence>
<reference evidence="2 3" key="1">
    <citation type="submission" date="2019-08" db="EMBL/GenBank/DDBJ databases">
        <title>Parahaliea maris sp. nov., isolated from the surface seawater.</title>
        <authorList>
            <person name="Liu Y."/>
        </authorList>
    </citation>
    <scope>NUCLEOTIDE SEQUENCE [LARGE SCALE GENOMIC DNA]</scope>
    <source>
        <strain evidence="2 3">S2-26</strain>
    </source>
</reference>
<protein>
    <submittedName>
        <fullName evidence="2">Uncharacterized protein</fullName>
    </submittedName>
</protein>
<organism evidence="2 3">
    <name type="scientific">Parahaliea aestuarii</name>
    <dbReference type="NCBI Taxonomy" id="1852021"/>
    <lineage>
        <taxon>Bacteria</taxon>
        <taxon>Pseudomonadati</taxon>
        <taxon>Pseudomonadota</taxon>
        <taxon>Gammaproteobacteria</taxon>
        <taxon>Cellvibrionales</taxon>
        <taxon>Halieaceae</taxon>
        <taxon>Parahaliea</taxon>
    </lineage>
</organism>
<dbReference type="SUPFAM" id="SSF50242">
    <property type="entry name" value="TIMP-like"/>
    <property type="match status" value="1"/>
</dbReference>
<dbReference type="AlphaFoldDB" id="A0A5C8ZZY9"/>
<keyword evidence="3" id="KW-1185">Reference proteome</keyword>
<sequence length="150" mass="16992">MKFPLRTNARAVVLSIMVLLFFAPLPSFALSCFPEDEQIARAEYIFSYIPMSSSLDLETDKAIHNGDVRYAYKGNLNAQETVVSALPRVFPLGDEYIIAAQRGADGRIVVDSCTLVVETHNNENWDDDNLGKPMYEFSPRIFEPREIKTR</sequence>
<proteinExistence type="predicted"/>
<dbReference type="PROSITE" id="PS51257">
    <property type="entry name" value="PROKAR_LIPOPROTEIN"/>
    <property type="match status" value="1"/>
</dbReference>
<dbReference type="Proteomes" id="UP000321933">
    <property type="component" value="Unassembled WGS sequence"/>
</dbReference>
<comment type="caution">
    <text evidence="2">The sequence shown here is derived from an EMBL/GenBank/DDBJ whole genome shotgun (WGS) entry which is preliminary data.</text>
</comment>
<evidence type="ECO:0000256" key="1">
    <source>
        <dbReference type="SAM" id="SignalP"/>
    </source>
</evidence>